<keyword evidence="2" id="KW-0472">Membrane</keyword>
<evidence type="ECO:0000256" key="2">
    <source>
        <dbReference type="SAM" id="Phobius"/>
    </source>
</evidence>
<sequence length="177" mass="20836">MQLEIEETNQMLNTMTNEVWFDYGDNDNENEIPSTTENANGKQLSGKKQKQRTNGASGQINTMTEKDMDYLLIDIGEKELHKILQHNHITIEQLLDDTVCIDTQKIKQYQRKLKRHDNDTQSNETDKNQTETQNKANTNIESKIFLINFNIIQSFVFFFVNLFNLFFFFYTVCCKEN</sequence>
<feature type="region of interest" description="Disordered" evidence="1">
    <location>
        <begin position="23"/>
        <end position="57"/>
    </location>
</feature>
<name>X6LFT9_RETFI</name>
<keyword evidence="2" id="KW-0812">Transmembrane</keyword>
<dbReference type="EMBL" id="ASPP01042300">
    <property type="protein sequence ID" value="ETN99991.1"/>
    <property type="molecule type" value="Genomic_DNA"/>
</dbReference>
<feature type="transmembrane region" description="Helical" evidence="2">
    <location>
        <begin position="145"/>
        <end position="170"/>
    </location>
</feature>
<keyword evidence="2" id="KW-1133">Transmembrane helix</keyword>
<accession>X6LFT9</accession>
<protein>
    <submittedName>
        <fullName evidence="3">Uncharacterized protein</fullName>
    </submittedName>
</protein>
<proteinExistence type="predicted"/>
<feature type="region of interest" description="Disordered" evidence="1">
    <location>
        <begin position="111"/>
        <end position="134"/>
    </location>
</feature>
<reference evidence="3 4" key="1">
    <citation type="journal article" date="2013" name="Curr. Biol.">
        <title>The Genome of the Foraminiferan Reticulomyxa filosa.</title>
        <authorList>
            <person name="Glockner G."/>
            <person name="Hulsmann N."/>
            <person name="Schleicher M."/>
            <person name="Noegel A.A."/>
            <person name="Eichinger L."/>
            <person name="Gallinger C."/>
            <person name="Pawlowski J."/>
            <person name="Sierra R."/>
            <person name="Euteneuer U."/>
            <person name="Pillet L."/>
            <person name="Moustafa A."/>
            <person name="Platzer M."/>
            <person name="Groth M."/>
            <person name="Szafranski K."/>
            <person name="Schliwa M."/>
        </authorList>
    </citation>
    <scope>NUCLEOTIDE SEQUENCE [LARGE SCALE GENOMIC DNA]</scope>
</reference>
<comment type="caution">
    <text evidence="3">The sequence shown here is derived from an EMBL/GenBank/DDBJ whole genome shotgun (WGS) entry which is preliminary data.</text>
</comment>
<dbReference type="Proteomes" id="UP000023152">
    <property type="component" value="Unassembled WGS sequence"/>
</dbReference>
<keyword evidence="4" id="KW-1185">Reference proteome</keyword>
<feature type="compositionally biased region" description="Polar residues" evidence="1">
    <location>
        <begin position="31"/>
        <end position="43"/>
    </location>
</feature>
<gene>
    <name evidence="3" type="ORF">RFI_37467</name>
</gene>
<dbReference type="AlphaFoldDB" id="X6LFT9"/>
<evidence type="ECO:0000313" key="4">
    <source>
        <dbReference type="Proteomes" id="UP000023152"/>
    </source>
</evidence>
<organism evidence="3 4">
    <name type="scientific">Reticulomyxa filosa</name>
    <dbReference type="NCBI Taxonomy" id="46433"/>
    <lineage>
        <taxon>Eukaryota</taxon>
        <taxon>Sar</taxon>
        <taxon>Rhizaria</taxon>
        <taxon>Retaria</taxon>
        <taxon>Foraminifera</taxon>
        <taxon>Monothalamids</taxon>
        <taxon>Reticulomyxidae</taxon>
        <taxon>Reticulomyxa</taxon>
    </lineage>
</organism>
<feature type="compositionally biased region" description="Basic and acidic residues" evidence="1">
    <location>
        <begin position="116"/>
        <end position="129"/>
    </location>
</feature>
<evidence type="ECO:0000313" key="3">
    <source>
        <dbReference type="EMBL" id="ETN99991.1"/>
    </source>
</evidence>
<evidence type="ECO:0000256" key="1">
    <source>
        <dbReference type="SAM" id="MobiDB-lite"/>
    </source>
</evidence>